<protein>
    <submittedName>
        <fullName evidence="1">Uncharacterized protein</fullName>
    </submittedName>
</protein>
<sequence length="217" mass="25411">MTETACQPDQRLDRFVQSIFSSWGRLRPAGLLHQFVGQSYGDRLFLHDLCHCISALGFSRRDEELTAVLQSTLSRDLTISYRTNRFPDAVKRDLPILSQFDDTYLREVERFMLHYYRKSGHPDHFPAYNNQRSSSSDIARVYRLAERVDHFCHRDFGLWFYQVPAERLKKLEARSFVSIISEAWGVQQYKIDRLFGNVVVNEILSLLGQEDQSTVPR</sequence>
<organism evidence="1 2">
    <name type="scientific">Neorhizobium lilium</name>
    <dbReference type="NCBI Taxonomy" id="2503024"/>
    <lineage>
        <taxon>Bacteria</taxon>
        <taxon>Pseudomonadati</taxon>
        <taxon>Pseudomonadota</taxon>
        <taxon>Alphaproteobacteria</taxon>
        <taxon>Hyphomicrobiales</taxon>
        <taxon>Rhizobiaceae</taxon>
        <taxon>Rhizobium/Agrobacterium group</taxon>
        <taxon>Neorhizobium</taxon>
    </lineage>
</organism>
<evidence type="ECO:0000313" key="2">
    <source>
        <dbReference type="Proteomes" id="UP000287687"/>
    </source>
</evidence>
<comment type="caution">
    <text evidence="1">The sequence shown here is derived from an EMBL/GenBank/DDBJ whole genome shotgun (WGS) entry which is preliminary data.</text>
</comment>
<evidence type="ECO:0000313" key="1">
    <source>
        <dbReference type="EMBL" id="RWX74830.1"/>
    </source>
</evidence>
<dbReference type="AlphaFoldDB" id="A0A444LB51"/>
<dbReference type="RefSeq" id="WP_128445491.1">
    <property type="nucleotide sequence ID" value="NZ_SBIP01000006.1"/>
</dbReference>
<accession>A0A444LB51</accession>
<proteinExistence type="predicted"/>
<reference evidence="1 2" key="1">
    <citation type="submission" date="2019-01" db="EMBL/GenBank/DDBJ databases">
        <title>The draft genome of Rhizobium sp. 24NR.</title>
        <authorList>
            <person name="Liu L."/>
            <person name="Liang L."/>
            <person name="Shi S."/>
            <person name="Xu L."/>
            <person name="Wang X."/>
            <person name="Li L."/>
            <person name="Zhang X."/>
        </authorList>
    </citation>
    <scope>NUCLEOTIDE SEQUENCE [LARGE SCALE GENOMIC DNA]</scope>
    <source>
        <strain evidence="1 2">24NR</strain>
    </source>
</reference>
<dbReference type="EMBL" id="SBIP01000006">
    <property type="protein sequence ID" value="RWX74830.1"/>
    <property type="molecule type" value="Genomic_DNA"/>
</dbReference>
<name>A0A444LB51_9HYPH</name>
<gene>
    <name evidence="1" type="ORF">EPK99_23330</name>
</gene>
<dbReference type="Proteomes" id="UP000287687">
    <property type="component" value="Unassembled WGS sequence"/>
</dbReference>
<keyword evidence="2" id="KW-1185">Reference proteome</keyword>